<dbReference type="EMBL" id="CP077716">
    <property type="protein sequence ID" value="QXJ27093.1"/>
    <property type="molecule type" value="Genomic_DNA"/>
</dbReference>
<dbReference type="EMBL" id="CP077717">
    <property type="protein sequence ID" value="QXJ29986.1"/>
    <property type="molecule type" value="Genomic_DNA"/>
</dbReference>
<evidence type="ECO:0000259" key="1">
    <source>
        <dbReference type="Pfam" id="PF13173"/>
    </source>
</evidence>
<name>A0A8F5BKM9_SACSH</name>
<evidence type="ECO:0000313" key="4">
    <source>
        <dbReference type="Proteomes" id="UP000694018"/>
    </source>
</evidence>
<dbReference type="KEGG" id="sshi:J5U23_p2875"/>
<dbReference type="GO" id="GO:0004386">
    <property type="term" value="F:helicase activity"/>
    <property type="evidence" value="ECO:0007669"/>
    <property type="project" value="UniProtKB-KW"/>
</dbReference>
<accession>A0A8F5BKM9</accession>
<gene>
    <name evidence="3" type="ORF">J5U23_02875</name>
    <name evidence="2" type="ORF">J5U23_p2875</name>
</gene>
<dbReference type="AlphaFoldDB" id="A0A8F5BKM9"/>
<dbReference type="Proteomes" id="UP000694018">
    <property type="component" value="Chromosome"/>
</dbReference>
<keyword evidence="2" id="KW-0347">Helicase</keyword>
<protein>
    <submittedName>
        <fullName evidence="2">RuvB-like Holliday junction ATP-dependent DNA helicase</fullName>
    </submittedName>
</protein>
<feature type="domain" description="AAA" evidence="1">
    <location>
        <begin position="48"/>
        <end position="167"/>
    </location>
</feature>
<dbReference type="OrthoDB" id="132045at2157"/>
<dbReference type="Proteomes" id="UP000694018">
    <property type="component" value="Plasmid pB12E5"/>
</dbReference>
<dbReference type="InterPro" id="IPR041682">
    <property type="entry name" value="AAA_14"/>
</dbReference>
<dbReference type="Pfam" id="PF13173">
    <property type="entry name" value="AAA_14"/>
    <property type="match status" value="1"/>
</dbReference>
<dbReference type="PANTHER" id="PTHR33295">
    <property type="entry name" value="ATPASE"/>
    <property type="match status" value="1"/>
</dbReference>
<reference evidence="2" key="1">
    <citation type="journal article" date="2021" name="Environ. Microbiol.">
        <title>New insights into the diversity and evolution of the archaeal mobilome from three complete genomes of Saccharolobus shibatae.</title>
        <authorList>
            <person name="Medvedeva S."/>
            <person name="Brandt D."/>
            <person name="Cvirkaite-Krupovic V."/>
            <person name="Liu Y."/>
            <person name="Severinov K."/>
            <person name="Ishino S."/>
            <person name="Ishino Y."/>
            <person name="Prangishvili D."/>
            <person name="Kalinowski J."/>
            <person name="Krupovic M."/>
        </authorList>
    </citation>
    <scope>NUCLEOTIDE SEQUENCE</scope>
    <source>
        <strain evidence="3">B12</strain>
        <plasmid evidence="2">pB12E5</plasmid>
    </source>
</reference>
<evidence type="ECO:0000313" key="3">
    <source>
        <dbReference type="EMBL" id="QXJ29986.1"/>
    </source>
</evidence>
<keyword evidence="2" id="KW-0378">Hydrolase</keyword>
<organism evidence="2 4">
    <name type="scientific">Saccharolobus shibatae (strain ATCC 51178 / DSM 5389 / JCM 8931 / NBRC 15437 / B12)</name>
    <name type="common">Sulfolobus shibatae</name>
    <dbReference type="NCBI Taxonomy" id="523848"/>
    <lineage>
        <taxon>Archaea</taxon>
        <taxon>Thermoproteota</taxon>
        <taxon>Thermoprotei</taxon>
        <taxon>Sulfolobales</taxon>
        <taxon>Sulfolobaceae</taxon>
        <taxon>Saccharolobus</taxon>
    </lineage>
</organism>
<dbReference type="GeneID" id="65564349"/>
<dbReference type="KEGG" id="sshi:J5U23_02875"/>
<keyword evidence="2" id="KW-0547">Nucleotide-binding</keyword>
<keyword evidence="2" id="KW-0614">Plasmid</keyword>
<evidence type="ECO:0000313" key="2">
    <source>
        <dbReference type="EMBL" id="QXJ27093.1"/>
    </source>
</evidence>
<dbReference type="PANTHER" id="PTHR33295:SF18">
    <property type="entry name" value="AAA+ ATPASE DOMAIN-CONTAINING PROTEIN"/>
    <property type="match status" value="1"/>
</dbReference>
<proteinExistence type="predicted"/>
<sequence>MPEEDKLFNKIMNECKNTGQIVSVFYHDRWFNMIKRAIESFQKGECNKDLLILTGPRRVGKTTILSKLNDEFKKYACYVNIEDSYIRKYISTHSLKDLVVSLHEITGRNIFMLDEITSLEQDWSRAVKELWDYLEKNNLKIFIIITGSAGILISNKYSDIAGRSEHCKSGEHKLSNPLTILPKKFSELLPRKLYKSPYFKSIIPLKKQERLEILIKIARAERSEIEYVNRILKGINIITQKQQKISLSKYMRAVLDDFLLRGGFPQLLQARLSINNPHNDVYGIATNILDSIHKDAILLSLKDVETKKFLLAYKNTAKISALIDITKLENELKRLLNTTNKKSDPNLISKLISFFEDAHILVKADPLIVDEDTKSNTNLKKLFLIDPALFWALYYNDIDFSRYTKELGYSTTIVGFLLEHTVCSHLIRLGRSIQLEFYNDGETDIDCIFELHGNKIFLQVERSENEVQKDLERTANIIQKIKEKDKSGLKNYYPISVVYDLDEIRVYNLPNGQIGVAIPTHYFLSLI</sequence>
<dbReference type="RefSeq" id="WP_218265748.1">
    <property type="nucleotide sequence ID" value="NZ_CP077716.1"/>
</dbReference>
<keyword evidence="2" id="KW-0067">ATP-binding</keyword>
<geneLocation type="plasmid" evidence="2 4">
    <name>pB12E5</name>
</geneLocation>